<keyword evidence="1" id="KW-1133">Transmembrane helix</keyword>
<evidence type="ECO:0000313" key="2">
    <source>
        <dbReference type="EMBL" id="MCB4797650.1"/>
    </source>
</evidence>
<organism evidence="2 3">
    <name type="scientific">Neotamlana laminarinivorans</name>
    <dbReference type="NCBI Taxonomy" id="2883124"/>
    <lineage>
        <taxon>Bacteria</taxon>
        <taxon>Pseudomonadati</taxon>
        <taxon>Bacteroidota</taxon>
        <taxon>Flavobacteriia</taxon>
        <taxon>Flavobacteriales</taxon>
        <taxon>Flavobacteriaceae</taxon>
        <taxon>Neotamlana</taxon>
    </lineage>
</organism>
<evidence type="ECO:0000313" key="3">
    <source>
        <dbReference type="Proteomes" id="UP001139199"/>
    </source>
</evidence>
<keyword evidence="1" id="KW-0472">Membrane</keyword>
<comment type="caution">
    <text evidence="2">The sequence shown here is derived from an EMBL/GenBank/DDBJ whole genome shotgun (WGS) entry which is preliminary data.</text>
</comment>
<dbReference type="Proteomes" id="UP001139199">
    <property type="component" value="Unassembled WGS sequence"/>
</dbReference>
<evidence type="ECO:0000256" key="1">
    <source>
        <dbReference type="SAM" id="Phobius"/>
    </source>
</evidence>
<gene>
    <name evidence="2" type="ORF">LG649_02265</name>
</gene>
<dbReference type="RefSeq" id="WP_226540467.1">
    <property type="nucleotide sequence ID" value="NZ_JAJAPW010000001.1"/>
</dbReference>
<keyword evidence="1" id="KW-0812">Transmembrane</keyword>
<dbReference type="AlphaFoldDB" id="A0A9X1HXE3"/>
<sequence>MKFIHRLGYYLGGFSIGLIVLAFFLSGKKTSCSYGPEARVIKNINSKKIVYSSEVYSILNINSLDTAKVNSIIKHGDINFSKSETQKKPCAIYYLENVLNSKNIALTIENCDSIATVKTLKILKE</sequence>
<keyword evidence="3" id="KW-1185">Reference proteome</keyword>
<name>A0A9X1HXE3_9FLAO</name>
<reference evidence="2" key="1">
    <citation type="submission" date="2021-10" db="EMBL/GenBank/DDBJ databases">
        <title>Tamlana sargassums sp. nov., and Tamlana laminarinivorans sp. nov., two new bacteria isolated from the brown alga.</title>
        <authorList>
            <person name="Li J."/>
        </authorList>
    </citation>
    <scope>NUCLEOTIDE SEQUENCE</scope>
    <source>
        <strain evidence="2">PT2-4</strain>
    </source>
</reference>
<feature type="transmembrane region" description="Helical" evidence="1">
    <location>
        <begin position="7"/>
        <end position="25"/>
    </location>
</feature>
<protein>
    <recommendedName>
        <fullName evidence="4">DUF4258 domain-containing protein</fullName>
    </recommendedName>
</protein>
<dbReference type="EMBL" id="JAJAPW010000001">
    <property type="protein sequence ID" value="MCB4797650.1"/>
    <property type="molecule type" value="Genomic_DNA"/>
</dbReference>
<evidence type="ECO:0008006" key="4">
    <source>
        <dbReference type="Google" id="ProtNLM"/>
    </source>
</evidence>
<proteinExistence type="predicted"/>
<accession>A0A9X1HXE3</accession>